<feature type="region of interest" description="Disordered" evidence="1">
    <location>
        <begin position="171"/>
        <end position="190"/>
    </location>
</feature>
<proteinExistence type="predicted"/>
<protein>
    <submittedName>
        <fullName evidence="3">Uncharacterized protein</fullName>
    </submittedName>
</protein>
<dbReference type="EMBL" id="CATQJL010000305">
    <property type="protein sequence ID" value="CAJ0600796.1"/>
    <property type="molecule type" value="Genomic_DNA"/>
</dbReference>
<feature type="chain" id="PRO_5041402920" evidence="2">
    <location>
        <begin position="23"/>
        <end position="190"/>
    </location>
</feature>
<gene>
    <name evidence="3" type="ORF">CYNAS_LOCUS12779</name>
</gene>
<dbReference type="AlphaFoldDB" id="A0AA36GYL6"/>
<evidence type="ECO:0000313" key="3">
    <source>
        <dbReference type="EMBL" id="CAJ0600796.1"/>
    </source>
</evidence>
<dbReference type="Proteomes" id="UP001176961">
    <property type="component" value="Unassembled WGS sequence"/>
</dbReference>
<evidence type="ECO:0000256" key="2">
    <source>
        <dbReference type="SAM" id="SignalP"/>
    </source>
</evidence>
<evidence type="ECO:0000256" key="1">
    <source>
        <dbReference type="SAM" id="MobiDB-lite"/>
    </source>
</evidence>
<feature type="compositionally biased region" description="Basic and acidic residues" evidence="1">
    <location>
        <begin position="171"/>
        <end position="181"/>
    </location>
</feature>
<evidence type="ECO:0000313" key="4">
    <source>
        <dbReference type="Proteomes" id="UP001176961"/>
    </source>
</evidence>
<comment type="caution">
    <text evidence="3">The sequence shown here is derived from an EMBL/GenBank/DDBJ whole genome shotgun (WGS) entry which is preliminary data.</text>
</comment>
<keyword evidence="4" id="KW-1185">Reference proteome</keyword>
<sequence>MDFGSNMTYVMHTGLQLSFMLAASIFCQFADTSDRAISAVLARNEQSRTFEGFVAFRGNHRRQRVPCLGCKSSFALNVFCFSSSSRNYRRHLLLNTFTMKITTTSAQLLIMLAVCGQCQHQETVNVRGQLNIVDHVQQIEQENTEPDNFFENLTSLRIAREHLQRKIAEERRQQEEFKGALEDGNSPEPA</sequence>
<accession>A0AA36GYL6</accession>
<keyword evidence="2" id="KW-0732">Signal</keyword>
<name>A0AA36GYL6_CYLNA</name>
<reference evidence="3" key="1">
    <citation type="submission" date="2023-07" db="EMBL/GenBank/DDBJ databases">
        <authorList>
            <consortium name="CYATHOMIX"/>
        </authorList>
    </citation>
    <scope>NUCLEOTIDE SEQUENCE</scope>
    <source>
        <strain evidence="3">N/A</strain>
    </source>
</reference>
<organism evidence="3 4">
    <name type="scientific">Cylicocyclus nassatus</name>
    <name type="common">Nematode worm</name>
    <dbReference type="NCBI Taxonomy" id="53992"/>
    <lineage>
        <taxon>Eukaryota</taxon>
        <taxon>Metazoa</taxon>
        <taxon>Ecdysozoa</taxon>
        <taxon>Nematoda</taxon>
        <taxon>Chromadorea</taxon>
        <taxon>Rhabditida</taxon>
        <taxon>Rhabditina</taxon>
        <taxon>Rhabditomorpha</taxon>
        <taxon>Strongyloidea</taxon>
        <taxon>Strongylidae</taxon>
        <taxon>Cylicocyclus</taxon>
    </lineage>
</organism>
<feature type="signal peptide" evidence="2">
    <location>
        <begin position="1"/>
        <end position="22"/>
    </location>
</feature>